<feature type="region of interest" description="Disordered" evidence="5">
    <location>
        <begin position="27"/>
        <end position="53"/>
    </location>
</feature>
<evidence type="ECO:0000256" key="2">
    <source>
        <dbReference type="ARBA" id="ARBA00008814"/>
    </source>
</evidence>
<feature type="signal peptide" evidence="6">
    <location>
        <begin position="1"/>
        <end position="22"/>
    </location>
</feature>
<evidence type="ECO:0000256" key="5">
    <source>
        <dbReference type="SAM" id="MobiDB-lite"/>
    </source>
</evidence>
<gene>
    <name evidence="8" type="ORF">QNH24_20870</name>
</gene>
<proteinExistence type="inferred from homology"/>
<dbReference type="EMBL" id="CP126101">
    <property type="protein sequence ID" value="WHY50719.1"/>
    <property type="molecule type" value="Genomic_DNA"/>
</dbReference>
<dbReference type="Proteomes" id="UP001178322">
    <property type="component" value="Chromosome"/>
</dbReference>
<dbReference type="GO" id="GO:0030288">
    <property type="term" value="C:outer membrane-bounded periplasmic space"/>
    <property type="evidence" value="ECO:0007669"/>
    <property type="project" value="TreeGrafter"/>
</dbReference>
<keyword evidence="3" id="KW-0813">Transport</keyword>
<evidence type="ECO:0000256" key="6">
    <source>
        <dbReference type="SAM" id="SignalP"/>
    </source>
</evidence>
<dbReference type="RefSeq" id="WP_283869362.1">
    <property type="nucleotide sequence ID" value="NZ_CP126101.1"/>
</dbReference>
<evidence type="ECO:0000256" key="1">
    <source>
        <dbReference type="ARBA" id="ARBA00004193"/>
    </source>
</evidence>
<evidence type="ECO:0000256" key="3">
    <source>
        <dbReference type="ARBA" id="ARBA00022448"/>
    </source>
</evidence>
<dbReference type="InterPro" id="IPR051313">
    <property type="entry name" value="Bact_iron-sidero_bind"/>
</dbReference>
<dbReference type="Gene3D" id="3.40.50.1980">
    <property type="entry name" value="Nitrogenase molybdenum iron protein domain"/>
    <property type="match status" value="2"/>
</dbReference>
<evidence type="ECO:0000259" key="7">
    <source>
        <dbReference type="PROSITE" id="PS50983"/>
    </source>
</evidence>
<name>A0AAX3WVJ2_9BACI</name>
<dbReference type="PANTHER" id="PTHR30532">
    <property type="entry name" value="IRON III DICITRATE-BINDING PERIPLASMIC PROTEIN"/>
    <property type="match status" value="1"/>
</dbReference>
<organism evidence="8 9">
    <name type="scientific">Lysinibacillus pakistanensis</name>
    <dbReference type="NCBI Taxonomy" id="759811"/>
    <lineage>
        <taxon>Bacteria</taxon>
        <taxon>Bacillati</taxon>
        <taxon>Bacillota</taxon>
        <taxon>Bacilli</taxon>
        <taxon>Bacillales</taxon>
        <taxon>Bacillaceae</taxon>
        <taxon>Lysinibacillus</taxon>
    </lineage>
</organism>
<sequence>MKRKFLLIGFITLFMLVLAACAGEKESEQDTSIDKDESGETAQTKQERTEENGTRTIEYLGESYTVPEKVERIVVTGAMEAMEDMVVLDVHPVGAIAVGGKFPELYASVTDKAESIGEKIKPNFEKIVELAPDVILGSTKFPEEVHGKLEKIAPTILVSHISTDWENNLNLLAELTGKQADAEKILSTYKADIEAAKATLIEKLKGQKVAAIRMRGGQAYVYPKEVFFNPVLYGELGLEVPNEVSKAKSQEAISVEQLADMNPDYVFIQFSADENADAPNALENFKKNPIVQNITAFKNDQVFVNVVDPLMEGGPAYSRIKFLESVQQYLLK</sequence>
<feature type="compositionally biased region" description="Basic and acidic residues" evidence="5">
    <location>
        <begin position="27"/>
        <end position="38"/>
    </location>
</feature>
<feature type="domain" description="Fe/B12 periplasmic-binding" evidence="7">
    <location>
        <begin position="73"/>
        <end position="332"/>
    </location>
</feature>
<feature type="chain" id="PRO_5043982530" evidence="6">
    <location>
        <begin position="23"/>
        <end position="332"/>
    </location>
</feature>
<dbReference type="GO" id="GO:0005886">
    <property type="term" value="C:plasma membrane"/>
    <property type="evidence" value="ECO:0007669"/>
    <property type="project" value="UniProtKB-SubCell"/>
</dbReference>
<evidence type="ECO:0000313" key="8">
    <source>
        <dbReference type="EMBL" id="WHY50719.1"/>
    </source>
</evidence>
<dbReference type="PANTHER" id="PTHR30532:SF10">
    <property type="entry name" value="IRON-UPTAKE SYSTEM-BINDING PROTEIN"/>
    <property type="match status" value="1"/>
</dbReference>
<comment type="similarity">
    <text evidence="2">Belongs to the bacterial solute-binding protein 8 family.</text>
</comment>
<dbReference type="PROSITE" id="PS50983">
    <property type="entry name" value="FE_B12_PBP"/>
    <property type="match status" value="1"/>
</dbReference>
<dbReference type="GO" id="GO:1901678">
    <property type="term" value="P:iron coordination entity transport"/>
    <property type="evidence" value="ECO:0007669"/>
    <property type="project" value="UniProtKB-ARBA"/>
</dbReference>
<comment type="subcellular location">
    <subcellularLocation>
        <location evidence="1">Cell membrane</location>
        <topology evidence="1">Lipid-anchor</topology>
    </subcellularLocation>
</comment>
<dbReference type="PROSITE" id="PS51257">
    <property type="entry name" value="PROKAR_LIPOPROTEIN"/>
    <property type="match status" value="1"/>
</dbReference>
<reference evidence="8" key="1">
    <citation type="submission" date="2023-05" db="EMBL/GenBank/DDBJ databases">
        <title>Comparative genomics of Bacillaceae isolates and their secondary metabolite potential.</title>
        <authorList>
            <person name="Song L."/>
            <person name="Nielsen L.J."/>
            <person name="Mohite O."/>
            <person name="Xu X."/>
            <person name="Weber T."/>
            <person name="Kovacs A.T."/>
        </authorList>
    </citation>
    <scope>NUCLEOTIDE SEQUENCE</scope>
    <source>
        <strain evidence="8">LY1</strain>
    </source>
</reference>
<accession>A0AAX3WVJ2</accession>
<protein>
    <submittedName>
        <fullName evidence="8">ABC transporter substrate-binding protein</fullName>
    </submittedName>
</protein>
<dbReference type="SUPFAM" id="SSF53807">
    <property type="entry name" value="Helical backbone' metal receptor"/>
    <property type="match status" value="1"/>
</dbReference>
<dbReference type="InterPro" id="IPR002491">
    <property type="entry name" value="ABC_transptr_periplasmic_BD"/>
</dbReference>
<evidence type="ECO:0000256" key="4">
    <source>
        <dbReference type="ARBA" id="ARBA00022729"/>
    </source>
</evidence>
<dbReference type="Pfam" id="PF01497">
    <property type="entry name" value="Peripla_BP_2"/>
    <property type="match status" value="1"/>
</dbReference>
<evidence type="ECO:0000313" key="9">
    <source>
        <dbReference type="Proteomes" id="UP001178322"/>
    </source>
</evidence>
<dbReference type="AlphaFoldDB" id="A0AAX3WVJ2"/>
<keyword evidence="4 6" id="KW-0732">Signal</keyword>